<evidence type="ECO:0000313" key="2">
    <source>
        <dbReference type="Proteomes" id="UP001150238"/>
    </source>
</evidence>
<proteinExistence type="predicted"/>
<evidence type="ECO:0000313" key="1">
    <source>
        <dbReference type="EMBL" id="KAJ4466613.1"/>
    </source>
</evidence>
<reference evidence="1" key="2">
    <citation type="journal article" date="2023" name="Proc. Natl. Acad. Sci. U.S.A.">
        <title>A global phylogenomic analysis of the shiitake genus Lentinula.</title>
        <authorList>
            <person name="Sierra-Patev S."/>
            <person name="Min B."/>
            <person name="Naranjo-Ortiz M."/>
            <person name="Looney B."/>
            <person name="Konkel Z."/>
            <person name="Slot J.C."/>
            <person name="Sakamoto Y."/>
            <person name="Steenwyk J.L."/>
            <person name="Rokas A."/>
            <person name="Carro J."/>
            <person name="Camarero S."/>
            <person name="Ferreira P."/>
            <person name="Molpeceres G."/>
            <person name="Ruiz-Duenas F.J."/>
            <person name="Serrano A."/>
            <person name="Henrissat B."/>
            <person name="Drula E."/>
            <person name="Hughes K.W."/>
            <person name="Mata J.L."/>
            <person name="Ishikawa N.K."/>
            <person name="Vargas-Isla R."/>
            <person name="Ushijima S."/>
            <person name="Smith C.A."/>
            <person name="Donoghue J."/>
            <person name="Ahrendt S."/>
            <person name="Andreopoulos W."/>
            <person name="He G."/>
            <person name="LaButti K."/>
            <person name="Lipzen A."/>
            <person name="Ng V."/>
            <person name="Riley R."/>
            <person name="Sandor L."/>
            <person name="Barry K."/>
            <person name="Martinez A.T."/>
            <person name="Xiao Y."/>
            <person name="Gibbons J.G."/>
            <person name="Terashima K."/>
            <person name="Grigoriev I.V."/>
            <person name="Hibbett D."/>
        </authorList>
    </citation>
    <scope>NUCLEOTIDE SEQUENCE</scope>
    <source>
        <strain evidence="1">Sp2 HRB7682 ss15</strain>
    </source>
</reference>
<name>A0A9W8ZTN9_9AGAR</name>
<comment type="caution">
    <text evidence="1">The sequence shown here is derived from an EMBL/GenBank/DDBJ whole genome shotgun (WGS) entry which is preliminary data.</text>
</comment>
<gene>
    <name evidence="1" type="ORF">C8J55DRAFT_565609</name>
</gene>
<organism evidence="1 2">
    <name type="scientific">Lentinula lateritia</name>
    <dbReference type="NCBI Taxonomy" id="40482"/>
    <lineage>
        <taxon>Eukaryota</taxon>
        <taxon>Fungi</taxon>
        <taxon>Dikarya</taxon>
        <taxon>Basidiomycota</taxon>
        <taxon>Agaricomycotina</taxon>
        <taxon>Agaricomycetes</taxon>
        <taxon>Agaricomycetidae</taxon>
        <taxon>Agaricales</taxon>
        <taxon>Marasmiineae</taxon>
        <taxon>Omphalotaceae</taxon>
        <taxon>Lentinula</taxon>
    </lineage>
</organism>
<dbReference type="AlphaFoldDB" id="A0A9W8ZTN9"/>
<dbReference type="EMBL" id="JANVFS010000044">
    <property type="protein sequence ID" value="KAJ4466613.1"/>
    <property type="molecule type" value="Genomic_DNA"/>
</dbReference>
<accession>A0A9W8ZTN9</accession>
<sequence length="205" mass="23069">MSENTPVTLPYCFRNTAITNIKNLNSYHNNPLLKPLAEKFQLFLQTKSNYPSWKSICSEAVATREPTPIEWSLVTTNLLTLRLLPILDSLTVSPFTTEQVFPQGIPIPLKKLYPTSIHTLIHLATVASRKHSHEEPVPPLEPSEHHNIQRLFHSAHDTANAKRGLNLIFNVEIAALHLAIIRAGMFEIAGQYDTFMQTCCATFGQ</sequence>
<protein>
    <submittedName>
        <fullName evidence="1">Uncharacterized protein</fullName>
    </submittedName>
</protein>
<reference evidence="1" key="1">
    <citation type="submission" date="2022-08" db="EMBL/GenBank/DDBJ databases">
        <authorList>
            <consortium name="DOE Joint Genome Institute"/>
            <person name="Min B."/>
            <person name="Riley R."/>
            <person name="Sierra-Patev S."/>
            <person name="Naranjo-Ortiz M."/>
            <person name="Looney B."/>
            <person name="Konkel Z."/>
            <person name="Slot J.C."/>
            <person name="Sakamoto Y."/>
            <person name="Steenwyk J.L."/>
            <person name="Rokas A."/>
            <person name="Carro J."/>
            <person name="Camarero S."/>
            <person name="Ferreira P."/>
            <person name="Molpeceres G."/>
            <person name="Ruiz-Duenas F.J."/>
            <person name="Serrano A."/>
            <person name="Henrissat B."/>
            <person name="Drula E."/>
            <person name="Hughes K.W."/>
            <person name="Mata J.L."/>
            <person name="Ishikawa N.K."/>
            <person name="Vargas-Isla R."/>
            <person name="Ushijima S."/>
            <person name="Smith C.A."/>
            <person name="Ahrendt S."/>
            <person name="Andreopoulos W."/>
            <person name="He G."/>
            <person name="Labutti K."/>
            <person name="Lipzen A."/>
            <person name="Ng V."/>
            <person name="Sandor L."/>
            <person name="Barry K."/>
            <person name="Martinez A.T."/>
            <person name="Xiao Y."/>
            <person name="Gibbons J.G."/>
            <person name="Terashima K."/>
            <person name="Hibbett D.S."/>
            <person name="Grigoriev I.V."/>
        </authorList>
    </citation>
    <scope>NUCLEOTIDE SEQUENCE</scope>
    <source>
        <strain evidence="1">Sp2 HRB7682 ss15</strain>
    </source>
</reference>
<dbReference type="Proteomes" id="UP001150238">
    <property type="component" value="Unassembled WGS sequence"/>
</dbReference>